<accession>A0A183DM85</accession>
<feature type="domain" description="Laminin G" evidence="2">
    <location>
        <begin position="48"/>
        <end position="168"/>
    </location>
</feature>
<evidence type="ECO:0000313" key="3">
    <source>
        <dbReference type="WBParaSite" id="GPUH_0000983701-mRNA-1"/>
    </source>
</evidence>
<dbReference type="PROSITE" id="PS50025">
    <property type="entry name" value="LAM_G_DOMAIN"/>
    <property type="match status" value="1"/>
</dbReference>
<comment type="caution">
    <text evidence="1">Lacks conserved residue(s) required for the propagation of feature annotation.</text>
</comment>
<organism evidence="3">
    <name type="scientific">Gongylonema pulchrum</name>
    <dbReference type="NCBI Taxonomy" id="637853"/>
    <lineage>
        <taxon>Eukaryota</taxon>
        <taxon>Metazoa</taxon>
        <taxon>Ecdysozoa</taxon>
        <taxon>Nematoda</taxon>
        <taxon>Chromadorea</taxon>
        <taxon>Rhabditida</taxon>
        <taxon>Spirurina</taxon>
        <taxon>Spiruromorpha</taxon>
        <taxon>Spiruroidea</taxon>
        <taxon>Gongylonematidae</taxon>
        <taxon>Gongylonema</taxon>
    </lineage>
</organism>
<dbReference type="Gene3D" id="2.60.120.200">
    <property type="match status" value="1"/>
</dbReference>
<dbReference type="SUPFAM" id="SSF49899">
    <property type="entry name" value="Concanavalin A-like lectins/glucanases"/>
    <property type="match status" value="1"/>
</dbReference>
<dbReference type="AlphaFoldDB" id="A0A183DM85"/>
<evidence type="ECO:0000259" key="2">
    <source>
        <dbReference type="PROSITE" id="PS50025"/>
    </source>
</evidence>
<dbReference type="CDD" id="cd00110">
    <property type="entry name" value="LamG"/>
    <property type="match status" value="1"/>
</dbReference>
<evidence type="ECO:0000256" key="1">
    <source>
        <dbReference type="PROSITE-ProRule" id="PRU00122"/>
    </source>
</evidence>
<dbReference type="WBParaSite" id="GPUH_0000983701-mRNA-1">
    <property type="protein sequence ID" value="GPUH_0000983701-mRNA-1"/>
    <property type="gene ID" value="GPUH_0000983701"/>
</dbReference>
<dbReference type="Pfam" id="PF02210">
    <property type="entry name" value="Laminin_G_2"/>
    <property type="match status" value="1"/>
</dbReference>
<dbReference type="InterPro" id="IPR013320">
    <property type="entry name" value="ConA-like_dom_sf"/>
</dbReference>
<sequence>LRILFSRTAVVPLSGCIEHLRLDKQLVDLSKSKTAKGVQPGCNVRNVRLITMVSERSTAVFHGISANKGDLELTLRFKTTRPSGVLASVISDEQEALLQLRYEYGFIVTEYGSDRKDVVKIEFGLASDGQWHYVAAAVKSHILRLDVDDLYSSEIRRTVPLNEVSVVQ</sequence>
<reference evidence="3" key="1">
    <citation type="submission" date="2016-06" db="UniProtKB">
        <authorList>
            <consortium name="WormBaseParasite"/>
        </authorList>
    </citation>
    <scope>IDENTIFICATION</scope>
</reference>
<proteinExistence type="predicted"/>
<protein>
    <submittedName>
        <fullName evidence="3">LAM_G_DOMAIN domain-containing protein</fullName>
    </submittedName>
</protein>
<dbReference type="InterPro" id="IPR001791">
    <property type="entry name" value="Laminin_G"/>
</dbReference>
<name>A0A183DM85_9BILA</name>